<evidence type="ECO:0000313" key="1">
    <source>
        <dbReference type="EMBL" id="CAI9537710.1"/>
    </source>
</evidence>
<sequence>MRLCRAITIIRIRALARNSPMVVVTEMQIILKLRKPARRSAKQVFVQCIILCGSILIH</sequence>
<organism evidence="1 2">
    <name type="scientific">Staurois parvus</name>
    <dbReference type="NCBI Taxonomy" id="386267"/>
    <lineage>
        <taxon>Eukaryota</taxon>
        <taxon>Metazoa</taxon>
        <taxon>Chordata</taxon>
        <taxon>Craniata</taxon>
        <taxon>Vertebrata</taxon>
        <taxon>Euteleostomi</taxon>
        <taxon>Amphibia</taxon>
        <taxon>Batrachia</taxon>
        <taxon>Anura</taxon>
        <taxon>Neobatrachia</taxon>
        <taxon>Ranoidea</taxon>
        <taxon>Ranidae</taxon>
        <taxon>Staurois</taxon>
    </lineage>
</organism>
<dbReference type="Proteomes" id="UP001162483">
    <property type="component" value="Unassembled WGS sequence"/>
</dbReference>
<keyword evidence="2" id="KW-1185">Reference proteome</keyword>
<protein>
    <submittedName>
        <fullName evidence="1">Uncharacterized protein</fullName>
    </submittedName>
</protein>
<gene>
    <name evidence="1" type="ORF">SPARVUS_LOCUS1272657</name>
</gene>
<comment type="caution">
    <text evidence="1">The sequence shown here is derived from an EMBL/GenBank/DDBJ whole genome shotgun (WGS) entry which is preliminary data.</text>
</comment>
<proteinExistence type="predicted"/>
<reference evidence="1" key="1">
    <citation type="submission" date="2023-05" db="EMBL/GenBank/DDBJ databases">
        <authorList>
            <person name="Stuckert A."/>
        </authorList>
    </citation>
    <scope>NUCLEOTIDE SEQUENCE</scope>
</reference>
<accession>A0ABN9ASC4</accession>
<dbReference type="EMBL" id="CATNWA010000661">
    <property type="protein sequence ID" value="CAI9537710.1"/>
    <property type="molecule type" value="Genomic_DNA"/>
</dbReference>
<name>A0ABN9ASC4_9NEOB</name>
<evidence type="ECO:0000313" key="2">
    <source>
        <dbReference type="Proteomes" id="UP001162483"/>
    </source>
</evidence>